<keyword evidence="3" id="KW-1185">Reference proteome</keyword>
<feature type="compositionally biased region" description="Basic and acidic residues" evidence="1">
    <location>
        <begin position="178"/>
        <end position="206"/>
    </location>
</feature>
<sequence length="705" mass="75516">MAISEIHAAGSCKAVPPSSRCYLQRTGNRNRNWPQSSPLTLGSTHASLPLFFMLLLAAMLTSCLALPSETTTILPSADIELATTVIPPQQPLNEANSPLSSTPSTVAAAVNESIVKIEPLKTSAAEVADEFVRTSFVSLGGEGLEQGIRNAVKSEVELEIEADSSAAAAVEPQQAEEQADKEQNTTDTHVEHTDAAQGVREPKTLDAEAETNAEPQTEGEKATHVVEDSDKLSPVAEAEAEEKADAEAEEHTEKTVEEIANNNNDKSTLESVTEEKADAVAESQSEPEPVTDKTVEQVEPEQPNRPLPSVTSDLVSVIFDENRAITEQPITNSNREALEQEHDKVLLAEQKPEPTFEVTKHQVTKKQGVEDLLPIEVPNEAEEKQEEPEAVAAAEPEKEPETLQAVENTLKATTENAVQVNEIEENIIDSDANDKEVQQIASSSAQPEHVESTEPTVSVAAPVEEVAVEANKPVDVASVESSEESLTPTEASIGQAENAEAAVAEAESEAEKKPEPEAKPAESIVVVGESSSTASPVESEAVEVDKESEADSDESEQKTDQPAAASAEKDSSEESDELSADEPKARAEDSTATPLVSYPPHNAGQTFDSNLADERSAYLSLSSSNRSTLIIALCSGTAVIFIVISLVIFVLSFQRQHGTLDIEMQEQRLGKDTLDEEDAQMKLLDVDLSTPVIIAMGNEETDECL</sequence>
<dbReference type="CTD" id="41558"/>
<name>A0A6P8XS47_DROAB</name>
<feature type="compositionally biased region" description="Basic and acidic residues" evidence="1">
    <location>
        <begin position="218"/>
        <end position="231"/>
    </location>
</feature>
<feature type="region of interest" description="Disordered" evidence="1">
    <location>
        <begin position="428"/>
        <end position="458"/>
    </location>
</feature>
<dbReference type="Proteomes" id="UP000515160">
    <property type="component" value="Chromosome 2R"/>
</dbReference>
<feature type="transmembrane region" description="Helical" evidence="2">
    <location>
        <begin position="629"/>
        <end position="651"/>
    </location>
</feature>
<organism evidence="3 4">
    <name type="scientific">Drosophila albomicans</name>
    <name type="common">Fruit fly</name>
    <dbReference type="NCBI Taxonomy" id="7291"/>
    <lineage>
        <taxon>Eukaryota</taxon>
        <taxon>Metazoa</taxon>
        <taxon>Ecdysozoa</taxon>
        <taxon>Arthropoda</taxon>
        <taxon>Hexapoda</taxon>
        <taxon>Insecta</taxon>
        <taxon>Pterygota</taxon>
        <taxon>Neoptera</taxon>
        <taxon>Endopterygota</taxon>
        <taxon>Diptera</taxon>
        <taxon>Brachycera</taxon>
        <taxon>Muscomorpha</taxon>
        <taxon>Ephydroidea</taxon>
        <taxon>Drosophilidae</taxon>
        <taxon>Drosophila</taxon>
    </lineage>
</organism>
<keyword evidence="2" id="KW-0472">Membrane</keyword>
<feature type="compositionally biased region" description="Basic and acidic residues" evidence="1">
    <location>
        <begin position="351"/>
        <end position="360"/>
    </location>
</feature>
<evidence type="ECO:0000313" key="4">
    <source>
        <dbReference type="RefSeq" id="XP_034115979.2"/>
    </source>
</evidence>
<keyword evidence="2" id="KW-0812">Transmembrane</keyword>
<feature type="region of interest" description="Disordered" evidence="1">
    <location>
        <begin position="470"/>
        <end position="608"/>
    </location>
</feature>
<evidence type="ECO:0000256" key="1">
    <source>
        <dbReference type="SAM" id="MobiDB-lite"/>
    </source>
</evidence>
<feature type="compositionally biased region" description="Polar residues" evidence="1">
    <location>
        <begin position="260"/>
        <end position="271"/>
    </location>
</feature>
<feature type="region of interest" description="Disordered" evidence="1">
    <location>
        <begin position="163"/>
        <end position="312"/>
    </location>
</feature>
<accession>A0A6P8XS47</accession>
<feature type="region of interest" description="Disordered" evidence="1">
    <location>
        <begin position="351"/>
        <end position="402"/>
    </location>
</feature>
<feature type="compositionally biased region" description="Basic and acidic residues" evidence="1">
    <location>
        <begin position="543"/>
        <end position="559"/>
    </location>
</feature>
<keyword evidence="2" id="KW-1133">Transmembrane helix</keyword>
<dbReference type="AlphaFoldDB" id="A0A6P8XS47"/>
<proteinExistence type="predicted"/>
<gene>
    <name evidence="4" type="primary">LOC117575739</name>
</gene>
<evidence type="ECO:0000313" key="3">
    <source>
        <dbReference type="Proteomes" id="UP000515160"/>
    </source>
</evidence>
<feature type="compositionally biased region" description="Low complexity" evidence="1">
    <location>
        <begin position="166"/>
        <end position="176"/>
    </location>
</feature>
<feature type="compositionally biased region" description="Low complexity" evidence="1">
    <location>
        <begin position="496"/>
        <end position="505"/>
    </location>
</feature>
<reference evidence="4" key="1">
    <citation type="submission" date="2025-08" db="UniProtKB">
        <authorList>
            <consortium name="RefSeq"/>
        </authorList>
    </citation>
    <scope>IDENTIFICATION</scope>
    <source>
        <strain evidence="4">15112-1751.03</strain>
        <tissue evidence="4">Whole Adult</tissue>
    </source>
</reference>
<dbReference type="OrthoDB" id="7867578at2759"/>
<dbReference type="GeneID" id="117575739"/>
<protein>
    <submittedName>
        <fullName evidence="4">Cytadherence high molecular weight protein 1</fullName>
    </submittedName>
</protein>
<feature type="compositionally biased region" description="Basic and acidic residues" evidence="1">
    <location>
        <begin position="241"/>
        <end position="257"/>
    </location>
</feature>
<feature type="compositionally biased region" description="Basic and acidic residues" evidence="1">
    <location>
        <begin position="509"/>
        <end position="520"/>
    </location>
</feature>
<feature type="compositionally biased region" description="Acidic residues" evidence="1">
    <location>
        <begin position="379"/>
        <end position="389"/>
    </location>
</feature>
<evidence type="ECO:0000256" key="2">
    <source>
        <dbReference type="SAM" id="Phobius"/>
    </source>
</evidence>
<dbReference type="RefSeq" id="XP_034115979.2">
    <property type="nucleotide sequence ID" value="XM_034260088.2"/>
</dbReference>